<dbReference type="AlphaFoldDB" id="C1MSI9"/>
<feature type="transmembrane region" description="Helical" evidence="2">
    <location>
        <begin position="70"/>
        <end position="97"/>
    </location>
</feature>
<evidence type="ECO:0000313" key="3">
    <source>
        <dbReference type="EMBL" id="EEH56785.1"/>
    </source>
</evidence>
<organism evidence="4">
    <name type="scientific">Micromonas pusilla (strain CCMP1545)</name>
    <name type="common">Picoplanktonic green alga</name>
    <dbReference type="NCBI Taxonomy" id="564608"/>
    <lineage>
        <taxon>Eukaryota</taxon>
        <taxon>Viridiplantae</taxon>
        <taxon>Chlorophyta</taxon>
        <taxon>Mamiellophyceae</taxon>
        <taxon>Mamiellales</taxon>
        <taxon>Mamiellaceae</taxon>
        <taxon>Micromonas</taxon>
    </lineage>
</organism>
<dbReference type="GeneID" id="9683816"/>
<keyword evidence="2" id="KW-1133">Transmembrane helix</keyword>
<name>C1MSI9_MICPC</name>
<protein>
    <submittedName>
        <fullName evidence="3">Predicted protein</fullName>
    </submittedName>
</protein>
<proteinExistence type="predicted"/>
<feature type="region of interest" description="Disordered" evidence="1">
    <location>
        <begin position="192"/>
        <end position="211"/>
    </location>
</feature>
<keyword evidence="2" id="KW-0812">Transmembrane</keyword>
<dbReference type="EMBL" id="GG663739">
    <property type="protein sequence ID" value="EEH56785.1"/>
    <property type="molecule type" value="Genomic_DNA"/>
</dbReference>
<gene>
    <name evidence="3" type="ORF">MICPUCDRAFT_39582</name>
</gene>
<evidence type="ECO:0000256" key="1">
    <source>
        <dbReference type="SAM" id="MobiDB-lite"/>
    </source>
</evidence>
<feature type="transmembrane region" description="Helical" evidence="2">
    <location>
        <begin position="143"/>
        <end position="162"/>
    </location>
</feature>
<dbReference type="KEGG" id="mpp:MICPUCDRAFT_39582"/>
<keyword evidence="2" id="KW-0472">Membrane</keyword>
<dbReference type="Proteomes" id="UP000001876">
    <property type="component" value="Unassembled WGS sequence"/>
</dbReference>
<accession>C1MSI9</accession>
<feature type="transmembrane region" description="Helical" evidence="2">
    <location>
        <begin position="117"/>
        <end position="136"/>
    </location>
</feature>
<sequence>MKLPRAFDCLATAAPRRFAAAAFFPVPRPPARCCPGFCVLPPPPPVLNVICNVPRGTNGDVGDSDSEGAFFVGVFFVGVFAPPNFFPLATTTLTFFPTFCPPLGPGVFFPPGRDSCAFFAFAFASVCAFSLMPRFFARTAARLSDDFAATALIFAFFGAFFAGVVAPFFGAFFGAFFGTFFGAFLGCGERGERSGGEAGGGRRQGSVRSNA</sequence>
<evidence type="ECO:0000256" key="2">
    <source>
        <dbReference type="SAM" id="Phobius"/>
    </source>
</evidence>
<keyword evidence="4" id="KW-1185">Reference proteome</keyword>
<evidence type="ECO:0000313" key="4">
    <source>
        <dbReference type="Proteomes" id="UP000001876"/>
    </source>
</evidence>
<reference evidence="3 4" key="1">
    <citation type="journal article" date="2009" name="Science">
        <title>Green evolution and dynamic adaptations revealed by genomes of the marine picoeukaryotes Micromonas.</title>
        <authorList>
            <person name="Worden A.Z."/>
            <person name="Lee J.H."/>
            <person name="Mock T."/>
            <person name="Rouze P."/>
            <person name="Simmons M.P."/>
            <person name="Aerts A.L."/>
            <person name="Allen A.E."/>
            <person name="Cuvelier M.L."/>
            <person name="Derelle E."/>
            <person name="Everett M.V."/>
            <person name="Foulon E."/>
            <person name="Grimwood J."/>
            <person name="Gundlach H."/>
            <person name="Henrissat B."/>
            <person name="Napoli C."/>
            <person name="McDonald S.M."/>
            <person name="Parker M.S."/>
            <person name="Rombauts S."/>
            <person name="Salamov A."/>
            <person name="Von Dassow P."/>
            <person name="Badger J.H."/>
            <person name="Coutinho P.M."/>
            <person name="Demir E."/>
            <person name="Dubchak I."/>
            <person name="Gentemann C."/>
            <person name="Eikrem W."/>
            <person name="Gready J.E."/>
            <person name="John U."/>
            <person name="Lanier W."/>
            <person name="Lindquist E.A."/>
            <person name="Lucas S."/>
            <person name="Mayer K.F."/>
            <person name="Moreau H."/>
            <person name="Not F."/>
            <person name="Otillar R."/>
            <person name="Panaud O."/>
            <person name="Pangilinan J."/>
            <person name="Paulsen I."/>
            <person name="Piegu B."/>
            <person name="Poliakov A."/>
            <person name="Robbens S."/>
            <person name="Schmutz J."/>
            <person name="Toulza E."/>
            <person name="Wyss T."/>
            <person name="Zelensky A."/>
            <person name="Zhou K."/>
            <person name="Armbrust E.V."/>
            <person name="Bhattacharya D."/>
            <person name="Goodenough U.W."/>
            <person name="Van de Peer Y."/>
            <person name="Grigoriev I.V."/>
        </authorList>
    </citation>
    <scope>NUCLEOTIDE SEQUENCE [LARGE SCALE GENOMIC DNA]</scope>
    <source>
        <strain evidence="3 4">CCMP1545</strain>
    </source>
</reference>
<dbReference type="RefSeq" id="XP_003058330.1">
    <property type="nucleotide sequence ID" value="XM_003058284.1"/>
</dbReference>